<evidence type="ECO:0000313" key="2">
    <source>
        <dbReference type="EMBL" id="TDC77648.1"/>
    </source>
</evidence>
<proteinExistence type="predicted"/>
<comment type="caution">
    <text evidence="2">The sequence shown here is derived from an EMBL/GenBank/DDBJ whole genome shotgun (WGS) entry which is preliminary data.</text>
</comment>
<dbReference type="EMBL" id="SMKI01000049">
    <property type="protein sequence ID" value="TDC77648.1"/>
    <property type="molecule type" value="Genomic_DNA"/>
</dbReference>
<organism evidence="2 3">
    <name type="scientific">Streptomyces hainanensis</name>
    <dbReference type="NCBI Taxonomy" id="402648"/>
    <lineage>
        <taxon>Bacteria</taxon>
        <taxon>Bacillati</taxon>
        <taxon>Actinomycetota</taxon>
        <taxon>Actinomycetes</taxon>
        <taxon>Kitasatosporales</taxon>
        <taxon>Streptomycetaceae</taxon>
        <taxon>Streptomyces</taxon>
    </lineage>
</organism>
<protein>
    <submittedName>
        <fullName evidence="2">Uncharacterized protein</fullName>
    </submittedName>
</protein>
<evidence type="ECO:0000256" key="1">
    <source>
        <dbReference type="SAM" id="SignalP"/>
    </source>
</evidence>
<accession>A0A4R4TIJ1</accession>
<dbReference type="AlphaFoldDB" id="A0A4R4TIJ1"/>
<feature type="chain" id="PRO_5020509911" evidence="1">
    <location>
        <begin position="35"/>
        <end position="373"/>
    </location>
</feature>
<dbReference type="RefSeq" id="WP_132816974.1">
    <property type="nucleotide sequence ID" value="NZ_SMKI01000049.1"/>
</dbReference>
<dbReference type="Proteomes" id="UP000295345">
    <property type="component" value="Unassembled WGS sequence"/>
</dbReference>
<evidence type="ECO:0000313" key="3">
    <source>
        <dbReference type="Proteomes" id="UP000295345"/>
    </source>
</evidence>
<sequence>MRRTQLRHARAAVGAGAILAVTLSVGTLAPVASADDRSHGERWETVTADTLREETFINSVTAAGANRAWSSGTRWVDGTPGGVVLTWRHGAWQEDTTPGLPDVSTWHSVAAADRDDVWAYGWSWTGEDPGEALAHYDGRSWEEVALPETAGHTFGELAAVPGRIWLAGDRRLSTYARGTWQTTELPAQRSIGQVHARSANDAWAVGADYAGLGADPVALHWDGRAWRDISPALPGLRLTDVYVESARSVWATATSVDDWFTSHVLHWDGRAWRDTSGPVTGIHAQAVSADGHGRAWMSGDPEGWEGPPVYWRYDGHRWTRVAGPVVPDGTTQSYEVTALAPIAHTGRFWAVGWFQLVDGTTAHQRDLIQRSRY</sequence>
<reference evidence="2 3" key="1">
    <citation type="submission" date="2019-03" db="EMBL/GenBank/DDBJ databases">
        <title>Draft genome sequences of novel Actinobacteria.</title>
        <authorList>
            <person name="Sahin N."/>
            <person name="Ay H."/>
            <person name="Saygin H."/>
        </authorList>
    </citation>
    <scope>NUCLEOTIDE SEQUENCE [LARGE SCALE GENOMIC DNA]</scope>
    <source>
        <strain evidence="2 3">DSM 41900</strain>
    </source>
</reference>
<keyword evidence="1" id="KW-0732">Signal</keyword>
<dbReference type="OrthoDB" id="3454650at2"/>
<gene>
    <name evidence="2" type="ORF">E1283_06765</name>
</gene>
<feature type="signal peptide" evidence="1">
    <location>
        <begin position="1"/>
        <end position="34"/>
    </location>
</feature>
<keyword evidence="3" id="KW-1185">Reference proteome</keyword>
<name>A0A4R4TIJ1_9ACTN</name>